<gene>
    <name evidence="3" type="ORF">FLAPXU55_04717</name>
</gene>
<dbReference type="InterPro" id="IPR036890">
    <property type="entry name" value="HATPase_C_sf"/>
</dbReference>
<accession>A0A9N8J5Z2</accession>
<dbReference type="GO" id="GO:0016020">
    <property type="term" value="C:membrane"/>
    <property type="evidence" value="ECO:0007669"/>
    <property type="project" value="InterPro"/>
</dbReference>
<keyword evidence="1" id="KW-0472">Membrane</keyword>
<evidence type="ECO:0000259" key="2">
    <source>
        <dbReference type="Pfam" id="PF06580"/>
    </source>
</evidence>
<dbReference type="RefSeq" id="WP_180861793.1">
    <property type="nucleotide sequence ID" value="NZ_CAIJDE010000069.1"/>
</dbReference>
<protein>
    <submittedName>
        <fullName evidence="3">Histidine kinase</fullName>
    </submittedName>
</protein>
<evidence type="ECO:0000256" key="1">
    <source>
        <dbReference type="SAM" id="Phobius"/>
    </source>
</evidence>
<comment type="caution">
    <text evidence="3">The sequence shown here is derived from an EMBL/GenBank/DDBJ whole genome shotgun (WGS) entry which is preliminary data.</text>
</comment>
<dbReference type="EMBL" id="CAIJDE010000069">
    <property type="protein sequence ID" value="CAC9976986.1"/>
    <property type="molecule type" value="Genomic_DNA"/>
</dbReference>
<dbReference type="AlphaFoldDB" id="A0A9N8J5Z2"/>
<evidence type="ECO:0000313" key="4">
    <source>
        <dbReference type="Proteomes" id="UP000533639"/>
    </source>
</evidence>
<reference evidence="3 4" key="1">
    <citation type="submission" date="2020-06" db="EMBL/GenBank/DDBJ databases">
        <authorList>
            <person name="Criscuolo A."/>
        </authorList>
    </citation>
    <scope>NUCLEOTIDE SEQUENCE [LARGE SCALE GENOMIC DNA]</scope>
    <source>
        <strain evidence="3">PXU-55</strain>
    </source>
</reference>
<feature type="transmembrane region" description="Helical" evidence="1">
    <location>
        <begin position="80"/>
        <end position="103"/>
    </location>
</feature>
<keyword evidence="4" id="KW-1185">Reference proteome</keyword>
<dbReference type="InterPro" id="IPR010559">
    <property type="entry name" value="Sig_transdc_His_kin_internal"/>
</dbReference>
<feature type="transmembrane region" description="Helical" evidence="1">
    <location>
        <begin position="128"/>
        <end position="148"/>
    </location>
</feature>
<dbReference type="Gene3D" id="3.30.565.10">
    <property type="entry name" value="Histidine kinase-like ATPase, C-terminal domain"/>
    <property type="match status" value="1"/>
</dbReference>
<dbReference type="PANTHER" id="PTHR34220:SF7">
    <property type="entry name" value="SENSOR HISTIDINE KINASE YPDA"/>
    <property type="match status" value="1"/>
</dbReference>
<sequence>MTPFEKIIKFSKEHRISTHIIFWTFIFIMFFSKNTSSEPEELWVDIAYTLYYELFSIIGAYFMSYRILPRLMITQKHNWVWAELVLGSYAISVIARIAMVYGLETLTRKRPFNQEPIAEILTDLPTLFGAYFLHILSLSIFFIFIKLIKDQYVVQKRSLLLEKQKAETELKILKAQLNPHFLFNTLNNIYSLSITNSPITSKSIAVLSEILDCILYRCSATYVPISQEISLLENYITLEKLRYDEHLSVVFNHSIDHNKSIAPLILLSLVENAFKHGAGEDTGSSPNIQIDLKLQGNRFEFKIVNSINKIDSESGNGKIGLNNIIQQLDKIYPEHYTFDVTKTEKDFTAYLQINLATEYNLA</sequence>
<keyword evidence="1" id="KW-0812">Transmembrane</keyword>
<feature type="domain" description="Signal transduction histidine kinase internal region" evidence="2">
    <location>
        <begin position="168"/>
        <end position="246"/>
    </location>
</feature>
<organism evidence="3 4">
    <name type="scientific">Flavobacterium panici</name>
    <dbReference type="NCBI Taxonomy" id="2654843"/>
    <lineage>
        <taxon>Bacteria</taxon>
        <taxon>Pseudomonadati</taxon>
        <taxon>Bacteroidota</taxon>
        <taxon>Flavobacteriia</taxon>
        <taxon>Flavobacteriales</taxon>
        <taxon>Flavobacteriaceae</taxon>
        <taxon>Flavobacterium</taxon>
    </lineage>
</organism>
<keyword evidence="3" id="KW-0808">Transferase</keyword>
<dbReference type="GO" id="GO:0000155">
    <property type="term" value="F:phosphorelay sensor kinase activity"/>
    <property type="evidence" value="ECO:0007669"/>
    <property type="project" value="InterPro"/>
</dbReference>
<dbReference type="Pfam" id="PF06580">
    <property type="entry name" value="His_kinase"/>
    <property type="match status" value="1"/>
</dbReference>
<keyword evidence="1" id="KW-1133">Transmembrane helix</keyword>
<feature type="transmembrane region" description="Helical" evidence="1">
    <location>
        <begin position="16"/>
        <end position="34"/>
    </location>
</feature>
<feature type="transmembrane region" description="Helical" evidence="1">
    <location>
        <begin position="46"/>
        <end position="68"/>
    </location>
</feature>
<dbReference type="Proteomes" id="UP000533639">
    <property type="component" value="Unassembled WGS sequence"/>
</dbReference>
<proteinExistence type="predicted"/>
<dbReference type="InterPro" id="IPR050640">
    <property type="entry name" value="Bact_2-comp_sensor_kinase"/>
</dbReference>
<dbReference type="PANTHER" id="PTHR34220">
    <property type="entry name" value="SENSOR HISTIDINE KINASE YPDA"/>
    <property type="match status" value="1"/>
</dbReference>
<evidence type="ECO:0000313" key="3">
    <source>
        <dbReference type="EMBL" id="CAC9976986.1"/>
    </source>
</evidence>
<name>A0A9N8J5Z2_9FLAO</name>
<keyword evidence="3" id="KW-0418">Kinase</keyword>